<keyword evidence="1" id="KW-0812">Transmembrane</keyword>
<reference evidence="3" key="1">
    <citation type="submission" date="2011-08" db="EMBL/GenBank/DDBJ databases">
        <authorList>
            <person name="Rombauts S."/>
        </authorList>
    </citation>
    <scope>NUCLEOTIDE SEQUENCE</scope>
    <source>
        <strain evidence="3">London</strain>
    </source>
</reference>
<dbReference type="AlphaFoldDB" id="T1KT43"/>
<protein>
    <submittedName>
        <fullName evidence="2">Uncharacterized protein</fullName>
    </submittedName>
</protein>
<dbReference type="OMA" id="YSYLIIM"/>
<keyword evidence="3" id="KW-1185">Reference proteome</keyword>
<sequence>MASMQSPDISLIHFILRLLIAVGSFLSTIFKVPFIIYAVEFVIDFLMKQQENKSSSSSVQPDSESKQLDLPTVELALNVILLVSLFIAVLVVLIRAVYTICLGRLINVYSYLIIMGLWITFILIATMTDGWKGPLNYAILGARILLVGWFAVKAPSTWHFILLRASLIIDIISYPAMIGLAILNIKYNFLKDRKIGVWTRYNNLIRTL</sequence>
<organism evidence="2 3">
    <name type="scientific">Tetranychus urticae</name>
    <name type="common">Two-spotted spider mite</name>
    <dbReference type="NCBI Taxonomy" id="32264"/>
    <lineage>
        <taxon>Eukaryota</taxon>
        <taxon>Metazoa</taxon>
        <taxon>Ecdysozoa</taxon>
        <taxon>Arthropoda</taxon>
        <taxon>Chelicerata</taxon>
        <taxon>Arachnida</taxon>
        <taxon>Acari</taxon>
        <taxon>Acariformes</taxon>
        <taxon>Trombidiformes</taxon>
        <taxon>Prostigmata</taxon>
        <taxon>Eleutherengona</taxon>
        <taxon>Raphignathae</taxon>
        <taxon>Tetranychoidea</taxon>
        <taxon>Tetranychidae</taxon>
        <taxon>Tetranychus</taxon>
    </lineage>
</organism>
<dbReference type="KEGG" id="tut:107367094"/>
<gene>
    <name evidence="2" type="primary">107367094</name>
</gene>
<dbReference type="Proteomes" id="UP000015104">
    <property type="component" value="Unassembled WGS sequence"/>
</dbReference>
<keyword evidence="1" id="KW-1133">Transmembrane helix</keyword>
<name>T1KT43_TETUR</name>
<dbReference type="HOGENOM" id="CLU_1322423_0_0_1"/>
<feature type="transmembrane region" description="Helical" evidence="1">
    <location>
        <begin position="14"/>
        <end position="39"/>
    </location>
</feature>
<feature type="transmembrane region" description="Helical" evidence="1">
    <location>
        <begin position="108"/>
        <end position="128"/>
    </location>
</feature>
<feature type="transmembrane region" description="Helical" evidence="1">
    <location>
        <begin position="158"/>
        <end position="185"/>
    </location>
</feature>
<dbReference type="OrthoDB" id="10350752at2759"/>
<proteinExistence type="predicted"/>
<evidence type="ECO:0000313" key="3">
    <source>
        <dbReference type="Proteomes" id="UP000015104"/>
    </source>
</evidence>
<reference evidence="2" key="2">
    <citation type="submission" date="2015-06" db="UniProtKB">
        <authorList>
            <consortium name="EnsemblMetazoa"/>
        </authorList>
    </citation>
    <scope>IDENTIFICATION</scope>
</reference>
<evidence type="ECO:0000313" key="2">
    <source>
        <dbReference type="EnsemblMetazoa" id="tetur20g01860.1"/>
    </source>
</evidence>
<accession>T1KT43</accession>
<dbReference type="EMBL" id="CAEY01000513">
    <property type="status" value="NOT_ANNOTATED_CDS"/>
    <property type="molecule type" value="Genomic_DNA"/>
</dbReference>
<keyword evidence="1" id="KW-0472">Membrane</keyword>
<dbReference type="EnsemblMetazoa" id="tetur20g01860.1">
    <property type="protein sequence ID" value="tetur20g01860.1"/>
    <property type="gene ID" value="tetur20g01860"/>
</dbReference>
<evidence type="ECO:0000256" key="1">
    <source>
        <dbReference type="SAM" id="Phobius"/>
    </source>
</evidence>
<feature type="transmembrane region" description="Helical" evidence="1">
    <location>
        <begin position="75"/>
        <end position="96"/>
    </location>
</feature>